<keyword evidence="3" id="KW-1003">Cell membrane</keyword>
<accession>A0A840KGG7</accession>
<dbReference type="Gene3D" id="3.40.50.300">
    <property type="entry name" value="P-loop containing nucleotide triphosphate hydrolases"/>
    <property type="match status" value="1"/>
</dbReference>
<dbReference type="EMBL" id="JACHLE010000003">
    <property type="protein sequence ID" value="MBB4807067.1"/>
    <property type="molecule type" value="Genomic_DNA"/>
</dbReference>
<keyword evidence="8" id="KW-1185">Reference proteome</keyword>
<organism evidence="7 8">
    <name type="scientific">Chryseobacterium defluvii</name>
    <dbReference type="NCBI Taxonomy" id="160396"/>
    <lineage>
        <taxon>Bacteria</taxon>
        <taxon>Pseudomonadati</taxon>
        <taxon>Bacteroidota</taxon>
        <taxon>Flavobacteriia</taxon>
        <taxon>Flavobacteriales</taxon>
        <taxon>Weeksellaceae</taxon>
        <taxon>Chryseobacterium group</taxon>
        <taxon>Chryseobacterium</taxon>
    </lineage>
</organism>
<dbReference type="SUPFAM" id="SSF52540">
    <property type="entry name" value="P-loop containing nucleoside triphosphate hydrolases"/>
    <property type="match status" value="1"/>
</dbReference>
<evidence type="ECO:0000256" key="2">
    <source>
        <dbReference type="ARBA" id="ARBA00008806"/>
    </source>
</evidence>
<comment type="subcellular location">
    <subcellularLocation>
        <location evidence="1">Cell membrane</location>
        <topology evidence="1">Multi-pass membrane protein</topology>
    </subcellularLocation>
</comment>
<proteinExistence type="inferred from homology"/>
<dbReference type="AlphaFoldDB" id="A0A840KGG7"/>
<evidence type="ECO:0000256" key="3">
    <source>
        <dbReference type="ARBA" id="ARBA00022475"/>
    </source>
</evidence>
<keyword evidence="6" id="KW-0472">Membrane</keyword>
<reference evidence="7 8" key="1">
    <citation type="submission" date="2020-08" db="EMBL/GenBank/DDBJ databases">
        <title>Functional genomics of gut bacteria from endangered species of beetles.</title>
        <authorList>
            <person name="Carlos-Shanley C."/>
        </authorList>
    </citation>
    <scope>NUCLEOTIDE SEQUENCE [LARGE SCALE GENOMIC DNA]</scope>
    <source>
        <strain evidence="7 8">S00151</strain>
    </source>
</reference>
<comment type="caution">
    <text evidence="7">The sequence shown here is derived from an EMBL/GenBank/DDBJ whole genome shotgun (WGS) entry which is preliminary data.</text>
</comment>
<evidence type="ECO:0000256" key="1">
    <source>
        <dbReference type="ARBA" id="ARBA00004651"/>
    </source>
</evidence>
<evidence type="ECO:0000256" key="6">
    <source>
        <dbReference type="ARBA" id="ARBA00023136"/>
    </source>
</evidence>
<evidence type="ECO:0000313" key="8">
    <source>
        <dbReference type="Proteomes" id="UP000592180"/>
    </source>
</evidence>
<name>A0A840KGG7_9FLAO</name>
<protein>
    <submittedName>
        <fullName evidence="7">Type IV secretory pathway TraG/TraD family ATPase VirD4</fullName>
    </submittedName>
</protein>
<keyword evidence="4" id="KW-0812">Transmembrane</keyword>
<sequence length="470" mass="52890">MIRKFLLKQIKKQISTTPVGKQVVETIWGKDHSLSASFGKPSTLMSPHENGFCIDGRNFLSIEKSRENYLVVAPSGKGKTQVSVFPFLLNAKGNFSIIVNDPSGELSQTIPYLESVGYQCHILDFGKKKGVNFNPLDICSNRTQIMKVAKTLMSSTANDKEDFFTLAGEDCIALFIQYIKESEPYEFQNLGNVYYLLLEYQANPHVIENLVATKGSEDVFRKFRALAGNSQNTLKSIVATALASLSFVGSDPTLSDITSRTNISFEEFRRQPHALFVHVPIGDIKHYSSMVALFFQGFYKFSFSYLPSKMERDIFCILDEFDTMGAIGDYSTIISNARKFKIPQQIILQSEALLSKYGENAKNILNNCNVKCYYGGLGHEATNLEGILGNFEYTDKTTGYVRQRALMTASEIREMKDEILVIPSGEKPLKIKITPAHKQPELVRKLNLRSQNPQPVENFTVSYINLTPFR</sequence>
<evidence type="ECO:0000256" key="5">
    <source>
        <dbReference type="ARBA" id="ARBA00022989"/>
    </source>
</evidence>
<dbReference type="InterPro" id="IPR027417">
    <property type="entry name" value="P-loop_NTPase"/>
</dbReference>
<evidence type="ECO:0000313" key="7">
    <source>
        <dbReference type="EMBL" id="MBB4807067.1"/>
    </source>
</evidence>
<evidence type="ECO:0000256" key="4">
    <source>
        <dbReference type="ARBA" id="ARBA00022692"/>
    </source>
</evidence>
<dbReference type="PANTHER" id="PTHR37937:SF1">
    <property type="entry name" value="CONJUGATIVE TRANSFER: DNA TRANSPORT"/>
    <property type="match status" value="1"/>
</dbReference>
<dbReference type="InterPro" id="IPR051539">
    <property type="entry name" value="T4SS-coupling_protein"/>
</dbReference>
<dbReference type="RefSeq" id="WP_184189655.1">
    <property type="nucleotide sequence ID" value="NZ_JACHLE010000003.1"/>
</dbReference>
<dbReference type="Pfam" id="PF02534">
    <property type="entry name" value="T4SS-DNA_transf"/>
    <property type="match status" value="1"/>
</dbReference>
<keyword evidence="5" id="KW-1133">Transmembrane helix</keyword>
<comment type="similarity">
    <text evidence="2">Belongs to the VirD4/TraG family.</text>
</comment>
<dbReference type="InterPro" id="IPR003688">
    <property type="entry name" value="TraG/VirD4"/>
</dbReference>
<dbReference type="Proteomes" id="UP000592180">
    <property type="component" value="Unassembled WGS sequence"/>
</dbReference>
<gene>
    <name evidence="7" type="ORF">HNP38_002371</name>
</gene>
<dbReference type="PANTHER" id="PTHR37937">
    <property type="entry name" value="CONJUGATIVE TRANSFER: DNA TRANSPORT"/>
    <property type="match status" value="1"/>
</dbReference>
<dbReference type="GO" id="GO:0005886">
    <property type="term" value="C:plasma membrane"/>
    <property type="evidence" value="ECO:0007669"/>
    <property type="project" value="UniProtKB-SubCell"/>
</dbReference>
<dbReference type="CDD" id="cd01127">
    <property type="entry name" value="TrwB_TraG_TraD_VirD4"/>
    <property type="match status" value="2"/>
</dbReference>